<evidence type="ECO:0000313" key="2">
    <source>
        <dbReference type="Proteomes" id="UP000324222"/>
    </source>
</evidence>
<proteinExistence type="predicted"/>
<comment type="caution">
    <text evidence="1">The sequence shown here is derived from an EMBL/GenBank/DDBJ whole genome shotgun (WGS) entry which is preliminary data.</text>
</comment>
<dbReference type="AlphaFoldDB" id="A0A5B7K465"/>
<organism evidence="1 2">
    <name type="scientific">Portunus trituberculatus</name>
    <name type="common">Swimming crab</name>
    <name type="synonym">Neptunus trituberculatus</name>
    <dbReference type="NCBI Taxonomy" id="210409"/>
    <lineage>
        <taxon>Eukaryota</taxon>
        <taxon>Metazoa</taxon>
        <taxon>Ecdysozoa</taxon>
        <taxon>Arthropoda</taxon>
        <taxon>Crustacea</taxon>
        <taxon>Multicrustacea</taxon>
        <taxon>Malacostraca</taxon>
        <taxon>Eumalacostraca</taxon>
        <taxon>Eucarida</taxon>
        <taxon>Decapoda</taxon>
        <taxon>Pleocyemata</taxon>
        <taxon>Brachyura</taxon>
        <taxon>Eubrachyura</taxon>
        <taxon>Portunoidea</taxon>
        <taxon>Portunidae</taxon>
        <taxon>Portuninae</taxon>
        <taxon>Portunus</taxon>
    </lineage>
</organism>
<accession>A0A5B7K465</accession>
<reference evidence="1 2" key="1">
    <citation type="submission" date="2019-05" db="EMBL/GenBank/DDBJ databases">
        <title>Another draft genome of Portunus trituberculatus and its Hox gene families provides insights of decapod evolution.</title>
        <authorList>
            <person name="Jeong J.-H."/>
            <person name="Song I."/>
            <person name="Kim S."/>
            <person name="Choi T."/>
            <person name="Kim D."/>
            <person name="Ryu S."/>
            <person name="Kim W."/>
        </authorList>
    </citation>
    <scope>NUCLEOTIDE SEQUENCE [LARGE SCALE GENOMIC DNA]</scope>
    <source>
        <tissue evidence="1">Muscle</tissue>
    </source>
</reference>
<keyword evidence="2" id="KW-1185">Reference proteome</keyword>
<dbReference type="EMBL" id="VSRR010138541">
    <property type="protein sequence ID" value="MPD03911.1"/>
    <property type="molecule type" value="Genomic_DNA"/>
</dbReference>
<sequence>METRRQDTTSLARTLYNTTRPIKGLMPRPKPPKPRPTVGVVAARVQQEATTARVSTAPRI</sequence>
<protein>
    <submittedName>
        <fullName evidence="1">Uncharacterized protein</fullName>
    </submittedName>
</protein>
<name>A0A5B7K465_PORTR</name>
<dbReference type="Proteomes" id="UP000324222">
    <property type="component" value="Unassembled WGS sequence"/>
</dbReference>
<evidence type="ECO:0000313" key="1">
    <source>
        <dbReference type="EMBL" id="MPD03911.1"/>
    </source>
</evidence>
<gene>
    <name evidence="1" type="ORF">E2C01_099568</name>
</gene>